<feature type="compositionally biased region" description="Acidic residues" evidence="1">
    <location>
        <begin position="120"/>
        <end position="129"/>
    </location>
</feature>
<feature type="region of interest" description="Disordered" evidence="1">
    <location>
        <begin position="13"/>
        <end position="100"/>
    </location>
</feature>
<accession>A0A1I7U060</accession>
<feature type="compositionally biased region" description="Polar residues" evidence="1">
    <location>
        <begin position="26"/>
        <end position="43"/>
    </location>
</feature>
<evidence type="ECO:0000256" key="1">
    <source>
        <dbReference type="SAM" id="MobiDB-lite"/>
    </source>
</evidence>
<feature type="compositionally biased region" description="Basic and acidic residues" evidence="1">
    <location>
        <begin position="151"/>
        <end position="172"/>
    </location>
</feature>
<sequence length="399" mass="46388">MRSQIFRFYFPGPSLTTDDRSDRQQNKNWYSGAQRSVYDQQKTALHEKERNDAQREEDVRRRRNIENDRNNYKDSARIFPPGSRQTETFDNVKEFSLSRPSSQKNVKITGFCYIQSSSESDSEESDTSYEEGNQFGHGNNTDNKSGIQEKINTEREQRKPENSEKNGPKNDNDSYQASVDTVDVTFTKPSQRVQFVLEFPDLKKLPHNAQADVEKRFQDAHDRKQKESVDCGNLSRHRNTTDGDGNNEVGIEHEKCEICEELTSKTIAAHKITEAHEQFNQIGQCDVVSDELKNDSNSVDMKGNVDCETTGPTENGTSQSTEAWRPEKDYPYSEFRHRYCQLQNHEKHLMEQLPYGFEWSKRKNADFLAKRNEVYQIRNELRKLEIQYDSVSAQQEFGI</sequence>
<dbReference type="WBParaSite" id="Csp11.Scaffold629.g13534.t1">
    <property type="protein sequence ID" value="Csp11.Scaffold629.g13534.t1"/>
    <property type="gene ID" value="Csp11.Scaffold629.g13534"/>
</dbReference>
<feature type="region of interest" description="Disordered" evidence="1">
    <location>
        <begin position="296"/>
        <end position="326"/>
    </location>
</feature>
<reference evidence="3" key="1">
    <citation type="submission" date="2016-11" db="UniProtKB">
        <authorList>
            <consortium name="WormBaseParasite"/>
        </authorList>
    </citation>
    <scope>IDENTIFICATION</scope>
</reference>
<feature type="compositionally biased region" description="Polar residues" evidence="1">
    <location>
        <begin position="310"/>
        <end position="322"/>
    </location>
</feature>
<feature type="region of interest" description="Disordered" evidence="1">
    <location>
        <begin position="116"/>
        <end position="176"/>
    </location>
</feature>
<feature type="region of interest" description="Disordered" evidence="1">
    <location>
        <begin position="220"/>
        <end position="248"/>
    </location>
</feature>
<dbReference type="Proteomes" id="UP000095282">
    <property type="component" value="Unplaced"/>
</dbReference>
<feature type="compositionally biased region" description="Basic and acidic residues" evidence="1">
    <location>
        <begin position="220"/>
        <end position="229"/>
    </location>
</feature>
<evidence type="ECO:0000313" key="2">
    <source>
        <dbReference type="Proteomes" id="UP000095282"/>
    </source>
</evidence>
<keyword evidence="2" id="KW-1185">Reference proteome</keyword>
<feature type="compositionally biased region" description="Basic and acidic residues" evidence="1">
    <location>
        <begin position="44"/>
        <end position="76"/>
    </location>
</feature>
<organism evidence="2 3">
    <name type="scientific">Caenorhabditis tropicalis</name>
    <dbReference type="NCBI Taxonomy" id="1561998"/>
    <lineage>
        <taxon>Eukaryota</taxon>
        <taxon>Metazoa</taxon>
        <taxon>Ecdysozoa</taxon>
        <taxon>Nematoda</taxon>
        <taxon>Chromadorea</taxon>
        <taxon>Rhabditida</taxon>
        <taxon>Rhabditina</taxon>
        <taxon>Rhabditomorpha</taxon>
        <taxon>Rhabditoidea</taxon>
        <taxon>Rhabditidae</taxon>
        <taxon>Peloderinae</taxon>
        <taxon>Caenorhabditis</taxon>
    </lineage>
</organism>
<protein>
    <submittedName>
        <fullName evidence="3">J domain-containing protein</fullName>
    </submittedName>
</protein>
<evidence type="ECO:0000313" key="3">
    <source>
        <dbReference type="WBParaSite" id="Csp11.Scaffold629.g13534.t1"/>
    </source>
</evidence>
<feature type="compositionally biased region" description="Polar residues" evidence="1">
    <location>
        <begin position="136"/>
        <end position="146"/>
    </location>
</feature>
<name>A0A1I7U060_9PELO</name>
<proteinExistence type="predicted"/>
<dbReference type="AlphaFoldDB" id="A0A1I7U060"/>